<gene>
    <name evidence="13" type="ORF">Msi02_02760</name>
</gene>
<dbReference type="InterPro" id="IPR050083">
    <property type="entry name" value="HtpX_protease"/>
</dbReference>
<evidence type="ECO:0000313" key="14">
    <source>
        <dbReference type="Proteomes" id="UP000660454"/>
    </source>
</evidence>
<feature type="transmembrane region" description="Helical" evidence="11">
    <location>
        <begin position="738"/>
        <end position="760"/>
    </location>
</feature>
<evidence type="ECO:0000256" key="2">
    <source>
        <dbReference type="ARBA" id="ARBA00022475"/>
    </source>
</evidence>
<dbReference type="EMBL" id="BOOF01000001">
    <property type="protein sequence ID" value="GIH59459.1"/>
    <property type="molecule type" value="Genomic_DNA"/>
</dbReference>
<feature type="transmembrane region" description="Helical" evidence="11">
    <location>
        <begin position="313"/>
        <end position="334"/>
    </location>
</feature>
<dbReference type="InterPro" id="IPR001915">
    <property type="entry name" value="Peptidase_M48"/>
</dbReference>
<feature type="transmembrane region" description="Helical" evidence="11">
    <location>
        <begin position="354"/>
        <end position="371"/>
    </location>
</feature>
<evidence type="ECO:0000256" key="9">
    <source>
        <dbReference type="ARBA" id="ARBA00023049"/>
    </source>
</evidence>
<keyword evidence="4 11" id="KW-0812">Transmembrane</keyword>
<keyword evidence="2" id="KW-1003">Cell membrane</keyword>
<dbReference type="PANTHER" id="PTHR43221:SF2">
    <property type="entry name" value="PROTEASE HTPX HOMOLOG"/>
    <property type="match status" value="1"/>
</dbReference>
<evidence type="ECO:0000256" key="3">
    <source>
        <dbReference type="ARBA" id="ARBA00022670"/>
    </source>
</evidence>
<evidence type="ECO:0000256" key="5">
    <source>
        <dbReference type="ARBA" id="ARBA00022723"/>
    </source>
</evidence>
<feature type="transmembrane region" description="Helical" evidence="11">
    <location>
        <begin position="644"/>
        <end position="666"/>
    </location>
</feature>
<evidence type="ECO:0000256" key="7">
    <source>
        <dbReference type="ARBA" id="ARBA00022833"/>
    </source>
</evidence>
<keyword evidence="7" id="KW-0862">Zinc</keyword>
<feature type="domain" description="Peptidase M48" evidence="12">
    <location>
        <begin position="111"/>
        <end position="311"/>
    </location>
</feature>
<evidence type="ECO:0000256" key="8">
    <source>
        <dbReference type="ARBA" id="ARBA00022989"/>
    </source>
</evidence>
<evidence type="ECO:0000313" key="13">
    <source>
        <dbReference type="EMBL" id="GIH59459.1"/>
    </source>
</evidence>
<dbReference type="PANTHER" id="PTHR43221">
    <property type="entry name" value="PROTEASE HTPX"/>
    <property type="match status" value="1"/>
</dbReference>
<organism evidence="13 14">
    <name type="scientific">Microbispora siamensis</name>
    <dbReference type="NCBI Taxonomy" id="564413"/>
    <lineage>
        <taxon>Bacteria</taxon>
        <taxon>Bacillati</taxon>
        <taxon>Actinomycetota</taxon>
        <taxon>Actinomycetes</taxon>
        <taxon>Streptosporangiales</taxon>
        <taxon>Streptosporangiaceae</taxon>
        <taxon>Microbispora</taxon>
    </lineage>
</organism>
<dbReference type="Pfam" id="PF01435">
    <property type="entry name" value="Peptidase_M48"/>
    <property type="match status" value="1"/>
</dbReference>
<feature type="transmembrane region" description="Helical" evidence="11">
    <location>
        <begin position="577"/>
        <end position="600"/>
    </location>
</feature>
<comment type="cofactor">
    <cofactor evidence="1">
        <name>Zn(2+)</name>
        <dbReference type="ChEBI" id="CHEBI:29105"/>
    </cofactor>
</comment>
<name>A0ABQ4GDH1_9ACTN</name>
<feature type="transmembrane region" description="Helical" evidence="11">
    <location>
        <begin position="70"/>
        <end position="91"/>
    </location>
</feature>
<protein>
    <recommendedName>
        <fullName evidence="12">Peptidase M48 domain-containing protein</fullName>
    </recommendedName>
</protein>
<feature type="transmembrane region" description="Helical" evidence="11">
    <location>
        <begin position="506"/>
        <end position="530"/>
    </location>
</feature>
<keyword evidence="8 11" id="KW-1133">Transmembrane helix</keyword>
<keyword evidence="14" id="KW-1185">Reference proteome</keyword>
<feature type="transmembrane region" description="Helical" evidence="11">
    <location>
        <begin position="612"/>
        <end position="637"/>
    </location>
</feature>
<comment type="caution">
    <text evidence="13">The sequence shown here is derived from an EMBL/GenBank/DDBJ whole genome shotgun (WGS) entry which is preliminary data.</text>
</comment>
<feature type="transmembrane region" description="Helical" evidence="11">
    <location>
        <begin position="230"/>
        <end position="248"/>
    </location>
</feature>
<evidence type="ECO:0000256" key="1">
    <source>
        <dbReference type="ARBA" id="ARBA00001947"/>
    </source>
</evidence>
<feature type="transmembrane region" description="Helical" evidence="11">
    <location>
        <begin position="451"/>
        <end position="473"/>
    </location>
</feature>
<feature type="transmembrane region" description="Helical" evidence="11">
    <location>
        <begin position="420"/>
        <end position="439"/>
    </location>
</feature>
<feature type="transmembrane region" description="Helical" evidence="11">
    <location>
        <begin position="695"/>
        <end position="717"/>
    </location>
</feature>
<evidence type="ECO:0000256" key="10">
    <source>
        <dbReference type="ARBA" id="ARBA00023136"/>
    </source>
</evidence>
<keyword evidence="9" id="KW-0482">Metalloprotease</keyword>
<keyword evidence="10 11" id="KW-0472">Membrane</keyword>
<feature type="transmembrane region" description="Helical" evidence="11">
    <location>
        <begin position="188"/>
        <end position="210"/>
    </location>
</feature>
<proteinExistence type="predicted"/>
<reference evidence="13 14" key="1">
    <citation type="submission" date="2021-01" db="EMBL/GenBank/DDBJ databases">
        <title>Whole genome shotgun sequence of Microbispora siamensis NBRC 104113.</title>
        <authorList>
            <person name="Komaki H."/>
            <person name="Tamura T."/>
        </authorList>
    </citation>
    <scope>NUCLEOTIDE SEQUENCE [LARGE SCALE GENOMIC DNA]</scope>
    <source>
        <strain evidence="13 14">NBRC 104113</strain>
    </source>
</reference>
<evidence type="ECO:0000259" key="12">
    <source>
        <dbReference type="Pfam" id="PF01435"/>
    </source>
</evidence>
<evidence type="ECO:0000256" key="6">
    <source>
        <dbReference type="ARBA" id="ARBA00022801"/>
    </source>
</evidence>
<evidence type="ECO:0000256" key="4">
    <source>
        <dbReference type="ARBA" id="ARBA00022692"/>
    </source>
</evidence>
<feature type="transmembrane region" description="Helical" evidence="11">
    <location>
        <begin position="383"/>
        <end position="400"/>
    </location>
</feature>
<evidence type="ECO:0000256" key="11">
    <source>
        <dbReference type="SAM" id="Phobius"/>
    </source>
</evidence>
<sequence>MRFVLLLILILSSGLGMMSDVEGSGRAGTCPYAAGLDTVDGEFFPNVAALLDQRDALAACFARYGSDVPWWWRLLWALLFLTASAVLFWGLPAWKGRSSRVAPVETVDGRGDLRSELEGLVATAGLARAPRFVVARGEAGANAVTFGRPGRYTVRLNDGLVVSRSTDPQGFRTVVLHELAHIRNGDVVITYATVALWRVFIVVVMPLYLVKTVMGVLGTPPEYRVGELPVSTRNLLLTVLMVALIHLARADVLRSREIYADLDALAWGGDTEAWRRRAAAVRSGRTRKLAKFAQLWSTHPRWDLRLRSLTDPAALFGLQALPFFLTGAATWLLIHQLVTANISGWISGWADGATVPLAAAVLTAVMGVAVWRSATHAVLTSRRVPTGLGAGLWLGAGLAVGELTTNRLAVNKWTPSHIEALLLIVLAAALVTWWTAQCARIWIRAWRWGPLWIGMLLILPATWLLFFTLLSWWKSYDHAVANGWPFSSSAWMEVLAPGSTGHHSGVLVALAVPVALLSTVATTPFAVWAVQALWLVPLLAWGAGPDRSIPGWVSRALGGAKAPDSIRQDVPGLRGPLLVSALGGVVCWGAFAVVMASMHSGREARRTDDEFVLVYAAWCALVVVAAAAVSAVVAAVLARRYRLLVALVSAGAAMVIGGAGVFLLLATDGCVPPLSTLAESCAWRPGAAWDTFSGVLLYASVAAMMIAMIAVIPLAAVPSRRRRESPGAVPVPASSRRGLRAVVAALTVITLGFTAAVFVAPSAAPAEQRPPRRGSTAIEALARTDRPNPSPQMRRLQAQSWLLHGGLELVDGFVDVHFRLRDARSAARSHPSDYAHFRTVCATVDRLTRQAGAYFRVPDPQGQDLWAKTVGRMKKAAAGCLRGLAEGNDALVDRAAQELADTDSDNLIPALAWISVIAGTAAGGSS</sequence>
<keyword evidence="6" id="KW-0378">Hydrolase</keyword>
<dbReference type="Proteomes" id="UP000660454">
    <property type="component" value="Unassembled WGS sequence"/>
</dbReference>
<dbReference type="Gene3D" id="3.30.2010.10">
    <property type="entry name" value="Metalloproteases ('zincins'), catalytic domain"/>
    <property type="match status" value="1"/>
</dbReference>
<keyword evidence="3" id="KW-0645">Protease</keyword>
<keyword evidence="5" id="KW-0479">Metal-binding</keyword>
<accession>A0ABQ4GDH1</accession>